<organism evidence="3 4">
    <name type="scientific">Amycolatopsis sulphurea</name>
    <dbReference type="NCBI Taxonomy" id="76022"/>
    <lineage>
        <taxon>Bacteria</taxon>
        <taxon>Bacillati</taxon>
        <taxon>Actinomycetota</taxon>
        <taxon>Actinomycetes</taxon>
        <taxon>Pseudonocardiales</taxon>
        <taxon>Pseudonocardiaceae</taxon>
        <taxon>Amycolatopsis</taxon>
    </lineage>
</organism>
<dbReference type="Gene3D" id="3.50.50.60">
    <property type="entry name" value="FAD/NAD(P)-binding domain"/>
    <property type="match status" value="1"/>
</dbReference>
<dbReference type="PANTHER" id="PTHR43476:SF3">
    <property type="entry name" value="FAD-BINDING MONOOXYGENASE"/>
    <property type="match status" value="1"/>
</dbReference>
<proteinExistence type="predicted"/>
<dbReference type="Gene3D" id="3.30.70.2450">
    <property type="match status" value="1"/>
</dbReference>
<accession>A0A2A9FHD6</accession>
<dbReference type="PANTHER" id="PTHR43476">
    <property type="entry name" value="3-(3-HYDROXY-PHENYL)PROPIONATE/3-HYDROXYCINNAMIC ACID HYDROXYLASE"/>
    <property type="match status" value="1"/>
</dbReference>
<name>A0A2A9FHD6_9PSEU</name>
<dbReference type="SUPFAM" id="SSF51905">
    <property type="entry name" value="FAD/NAD(P)-binding domain"/>
    <property type="match status" value="1"/>
</dbReference>
<evidence type="ECO:0000259" key="2">
    <source>
        <dbReference type="Pfam" id="PF01494"/>
    </source>
</evidence>
<gene>
    <name evidence="3" type="ORF">ATK36_5176</name>
</gene>
<keyword evidence="1" id="KW-0560">Oxidoreductase</keyword>
<dbReference type="Pfam" id="PF01494">
    <property type="entry name" value="FAD_binding_3"/>
    <property type="match status" value="1"/>
</dbReference>
<evidence type="ECO:0000313" key="3">
    <source>
        <dbReference type="EMBL" id="PFG49982.1"/>
    </source>
</evidence>
<keyword evidence="4" id="KW-1185">Reference proteome</keyword>
<dbReference type="InterPro" id="IPR002938">
    <property type="entry name" value="FAD-bd"/>
</dbReference>
<dbReference type="RefSeq" id="WP_098513806.1">
    <property type="nucleotide sequence ID" value="NZ_JBIAKZ010000028.1"/>
</dbReference>
<protein>
    <submittedName>
        <fullName evidence="3">3-(3-hydroxy-phenyl)propionate hydroxylase</fullName>
    </submittedName>
</protein>
<evidence type="ECO:0000313" key="4">
    <source>
        <dbReference type="Proteomes" id="UP000243542"/>
    </source>
</evidence>
<dbReference type="GO" id="GO:0071949">
    <property type="term" value="F:FAD binding"/>
    <property type="evidence" value="ECO:0007669"/>
    <property type="project" value="InterPro"/>
</dbReference>
<dbReference type="NCBIfam" id="NF004829">
    <property type="entry name" value="PRK06183.1-3"/>
    <property type="match status" value="1"/>
</dbReference>
<evidence type="ECO:0000256" key="1">
    <source>
        <dbReference type="ARBA" id="ARBA00023002"/>
    </source>
</evidence>
<dbReference type="InterPro" id="IPR036188">
    <property type="entry name" value="FAD/NAD-bd_sf"/>
</dbReference>
<dbReference type="GO" id="GO:0019622">
    <property type="term" value="P:3-(3-hydroxy)phenylpropionate catabolic process"/>
    <property type="evidence" value="ECO:0007669"/>
    <property type="project" value="TreeGrafter"/>
</dbReference>
<dbReference type="GO" id="GO:0008688">
    <property type="term" value="F:3-(3-hydroxyphenyl)propionate hydroxylase activity"/>
    <property type="evidence" value="ECO:0007669"/>
    <property type="project" value="TreeGrafter"/>
</dbReference>
<feature type="domain" description="FAD-binding" evidence="2">
    <location>
        <begin position="8"/>
        <end position="349"/>
    </location>
</feature>
<sequence length="510" mass="56476">MSDSARHFDVAVVGCGTTGLTLAHLLASAGVRVAVIDRWRLPVSFPRATHLDDETMRTFQTLGLTHMEPRYIGVGTYRFLDPEGRAVMEFDMHRGKTEQGWNSDYMFHQPDWESVMRGFIQESDSASAYYGWQVLAIEDGDDVAHLLLRDASSGAETGISASYVVGCDGANSVVRPVMGSEHVDYDATHRSLIVDIEPFVTSPGLPPNLDTFIQAGLRNPVTFLYLSRGMLRFEWLLRPEDDTREFERLDRIYGFLEPWFRPSEYRIARADMYQWRAVVADRWRSHRLFIAGDAAHEMPPHLGQGMCSGVRDATNLAWKLPLVVRGDAPPELLDTYESERKPHMTVFVETAAKMANQIEDMVEVPAHLEPPPVEERGPLRPLMGPGVFAAGDRWAGTLSEQPRFADGTLLDDVVGFRFALVGTDSVLGGVLDTAGPSLQRLGIQVVSASSDEFAAWLSRLGAGAVLVRPDRYVFGTANSPAEVQALISRLEALIQRKPQAALFADVESAT</sequence>
<dbReference type="PRINTS" id="PR00420">
    <property type="entry name" value="RNGMNOXGNASE"/>
</dbReference>
<dbReference type="Proteomes" id="UP000243542">
    <property type="component" value="Unassembled WGS sequence"/>
</dbReference>
<comment type="caution">
    <text evidence="3">The sequence shown here is derived from an EMBL/GenBank/DDBJ whole genome shotgun (WGS) entry which is preliminary data.</text>
</comment>
<dbReference type="InterPro" id="IPR050631">
    <property type="entry name" value="PheA/TfdB_FAD_monoxygenase"/>
</dbReference>
<dbReference type="AlphaFoldDB" id="A0A2A9FHD6"/>
<reference evidence="3 4" key="1">
    <citation type="submission" date="2017-10" db="EMBL/GenBank/DDBJ databases">
        <title>Sequencing the genomes of 1000 actinobacteria strains.</title>
        <authorList>
            <person name="Klenk H.-P."/>
        </authorList>
    </citation>
    <scope>NUCLEOTIDE SEQUENCE [LARGE SCALE GENOMIC DNA]</scope>
    <source>
        <strain evidence="3 4">DSM 46092</strain>
    </source>
</reference>
<dbReference type="EMBL" id="PDJK01000002">
    <property type="protein sequence ID" value="PFG49982.1"/>
    <property type="molecule type" value="Genomic_DNA"/>
</dbReference>